<dbReference type="UniPathway" id="UPA00344"/>
<dbReference type="InterPro" id="IPR012675">
    <property type="entry name" value="Beta-grasp_dom_sf"/>
</dbReference>
<dbReference type="GO" id="GO:0006777">
    <property type="term" value="P:Mo-molybdopterin cofactor biosynthetic process"/>
    <property type="evidence" value="ECO:0007669"/>
    <property type="project" value="InterPro"/>
</dbReference>
<dbReference type="OrthoDB" id="9801945at2"/>
<dbReference type="GO" id="GO:0000166">
    <property type="term" value="F:nucleotide binding"/>
    <property type="evidence" value="ECO:0007669"/>
    <property type="project" value="UniProtKB-KW"/>
</dbReference>
<evidence type="ECO:0000256" key="3">
    <source>
        <dbReference type="ARBA" id="ARBA00024247"/>
    </source>
</evidence>
<reference evidence="6 7" key="1">
    <citation type="submission" date="2017-08" db="EMBL/GenBank/DDBJ databases">
        <title>Pusillimonas indicus sp. nov., a member of the family Alcaligenaceae isolated from surface seawater.</title>
        <authorList>
            <person name="Li J."/>
        </authorList>
    </citation>
    <scope>NUCLEOTIDE SEQUENCE [LARGE SCALE GENOMIC DNA]</scope>
    <source>
        <strain evidence="4 7">17-4A</strain>
        <strain evidence="5 6">L52-1-41</strain>
    </source>
</reference>
<dbReference type="InterPro" id="IPR016155">
    <property type="entry name" value="Mopterin_synth/thiamin_S_b"/>
</dbReference>
<keyword evidence="1" id="KW-0547">Nucleotide-binding</keyword>
<dbReference type="AlphaFoldDB" id="A0A3A1Z152"/>
<sequence>MENGTVINVLYFAQVAELTGTRLENWPLNEPITGEQWLNALEQKYPQLAPTRRLKLAVNQFHVKPSAVINPGDEVAVFEPVTGG</sequence>
<dbReference type="SUPFAM" id="SSF54285">
    <property type="entry name" value="MoaD/ThiS"/>
    <property type="match status" value="1"/>
</dbReference>
<dbReference type="InterPro" id="IPR003749">
    <property type="entry name" value="ThiS/MoaD-like"/>
</dbReference>
<dbReference type="RefSeq" id="WP_114421184.1">
    <property type="nucleotide sequence ID" value="NZ_CP170494.1"/>
</dbReference>
<name>A0A3A1Z152_9BURK</name>
<evidence type="ECO:0000256" key="2">
    <source>
        <dbReference type="ARBA" id="ARBA00024200"/>
    </source>
</evidence>
<dbReference type="EMBL" id="NQOU01000001">
    <property type="protein sequence ID" value="RII84381.1"/>
    <property type="molecule type" value="Genomic_DNA"/>
</dbReference>
<gene>
    <name evidence="4" type="ORF">CJO09_03990</name>
    <name evidence="5" type="ORF">CJP73_01230</name>
</gene>
<dbReference type="PANTHER" id="PTHR33359">
    <property type="entry name" value="MOLYBDOPTERIN SYNTHASE SULFUR CARRIER SUBUNIT"/>
    <property type="match status" value="1"/>
</dbReference>
<accession>A0A3A1Z152</accession>
<dbReference type="EMBL" id="NQYH01000001">
    <property type="protein sequence ID" value="RIY42097.1"/>
    <property type="molecule type" value="Genomic_DNA"/>
</dbReference>
<evidence type="ECO:0000313" key="6">
    <source>
        <dbReference type="Proteomes" id="UP000266206"/>
    </source>
</evidence>
<proteinExistence type="inferred from homology"/>
<comment type="caution">
    <text evidence="5">The sequence shown here is derived from an EMBL/GenBank/DDBJ whole genome shotgun (WGS) entry which is preliminary data.</text>
</comment>
<evidence type="ECO:0000313" key="5">
    <source>
        <dbReference type="EMBL" id="RIY42097.1"/>
    </source>
</evidence>
<organism evidence="5 6">
    <name type="scientific">Neopusillimonas maritima</name>
    <dbReference type="NCBI Taxonomy" id="2026239"/>
    <lineage>
        <taxon>Bacteria</taxon>
        <taxon>Pseudomonadati</taxon>
        <taxon>Pseudomonadota</taxon>
        <taxon>Betaproteobacteria</taxon>
        <taxon>Burkholderiales</taxon>
        <taxon>Alcaligenaceae</taxon>
        <taxon>Neopusillimonas</taxon>
    </lineage>
</organism>
<evidence type="ECO:0000256" key="1">
    <source>
        <dbReference type="ARBA" id="ARBA00022741"/>
    </source>
</evidence>
<dbReference type="GO" id="GO:1990133">
    <property type="term" value="C:molybdopterin adenylyltransferase complex"/>
    <property type="evidence" value="ECO:0007669"/>
    <property type="project" value="TreeGrafter"/>
</dbReference>
<dbReference type="PANTHER" id="PTHR33359:SF1">
    <property type="entry name" value="MOLYBDOPTERIN SYNTHASE SULFUR CARRIER SUBUNIT"/>
    <property type="match status" value="1"/>
</dbReference>
<dbReference type="Proteomes" id="UP000266483">
    <property type="component" value="Unassembled WGS sequence"/>
</dbReference>
<comment type="similarity">
    <text evidence="2">Belongs to the MoaD family.</text>
</comment>
<dbReference type="CDD" id="cd00754">
    <property type="entry name" value="Ubl_MoaD"/>
    <property type="match status" value="1"/>
</dbReference>
<evidence type="ECO:0000313" key="4">
    <source>
        <dbReference type="EMBL" id="RII84381.1"/>
    </source>
</evidence>
<dbReference type="InterPro" id="IPR044672">
    <property type="entry name" value="MOCS2A"/>
</dbReference>
<dbReference type="Proteomes" id="UP000266206">
    <property type="component" value="Unassembled WGS sequence"/>
</dbReference>
<evidence type="ECO:0000313" key="7">
    <source>
        <dbReference type="Proteomes" id="UP000266483"/>
    </source>
</evidence>
<keyword evidence="7" id="KW-1185">Reference proteome</keyword>
<protein>
    <recommendedName>
        <fullName evidence="3">Molybdopterin synthase sulfur carrier subunit</fullName>
    </recommendedName>
</protein>
<dbReference type="Gene3D" id="3.10.20.30">
    <property type="match status" value="1"/>
</dbReference>
<dbReference type="Pfam" id="PF02597">
    <property type="entry name" value="ThiS"/>
    <property type="match status" value="1"/>
</dbReference>